<keyword evidence="4" id="KW-1185">Reference proteome</keyword>
<evidence type="ECO:0000313" key="4">
    <source>
        <dbReference type="Proteomes" id="UP000186817"/>
    </source>
</evidence>
<name>A0A1Q9EBJ6_SYMMI</name>
<sequence>MVIKTMKMSMSHCLLLVLVAGAQADWASTTVANRTAGQTLEEAVKKRLEAQSHTIEHFHMEDIHSFYWWDSKIEEDQEVRATIDSEVPFATLMEAIAAEHPYDLPMIVSSALPPEGEAAAADAPAVELKYVMGMALVNGTTAEIAQGLAKSIVEVKYAACAQVEKHGDSGNDFYITLKTLSASKEQVVVDFGGLEFEWMPIRANKAYEKWLEDNVIIRSHAGEL</sequence>
<dbReference type="Gene3D" id="3.30.70.120">
    <property type="match status" value="1"/>
</dbReference>
<dbReference type="Proteomes" id="UP000186817">
    <property type="component" value="Unassembled WGS sequence"/>
</dbReference>
<dbReference type="PANTHER" id="PTHR23419">
    <property type="entry name" value="DIVALENT CATION TOLERANCE CUTA-RELATED"/>
    <property type="match status" value="1"/>
</dbReference>
<dbReference type="OrthoDB" id="2017693at2759"/>
<evidence type="ECO:0000256" key="2">
    <source>
        <dbReference type="SAM" id="SignalP"/>
    </source>
</evidence>
<dbReference type="InterPro" id="IPR015867">
    <property type="entry name" value="N-reg_PII/ATP_PRibTrfase_C"/>
</dbReference>
<comment type="caution">
    <text evidence="3">The sequence shown here is derived from an EMBL/GenBank/DDBJ whole genome shotgun (WGS) entry which is preliminary data.</text>
</comment>
<dbReference type="InterPro" id="IPR011322">
    <property type="entry name" value="N-reg_PII-like_a/b"/>
</dbReference>
<accession>A0A1Q9EBJ6</accession>
<dbReference type="PANTHER" id="PTHR23419:SF8">
    <property type="entry name" value="FI09726P"/>
    <property type="match status" value="1"/>
</dbReference>
<evidence type="ECO:0000256" key="1">
    <source>
        <dbReference type="ARBA" id="ARBA00010169"/>
    </source>
</evidence>
<feature type="signal peptide" evidence="2">
    <location>
        <begin position="1"/>
        <end position="24"/>
    </location>
</feature>
<dbReference type="GO" id="GO:0010038">
    <property type="term" value="P:response to metal ion"/>
    <property type="evidence" value="ECO:0007669"/>
    <property type="project" value="InterPro"/>
</dbReference>
<dbReference type="InterPro" id="IPR004323">
    <property type="entry name" value="Ion_tolerance_CutA"/>
</dbReference>
<feature type="chain" id="PRO_5012570721" evidence="2">
    <location>
        <begin position="25"/>
        <end position="224"/>
    </location>
</feature>
<gene>
    <name evidence="3" type="primary">cutA</name>
    <name evidence="3" type="ORF">AK812_SmicGene12021</name>
</gene>
<keyword evidence="2" id="KW-0732">Signal</keyword>
<dbReference type="EMBL" id="LSRX01000200">
    <property type="protein sequence ID" value="OLQ04805.1"/>
    <property type="molecule type" value="Genomic_DNA"/>
</dbReference>
<evidence type="ECO:0000313" key="3">
    <source>
        <dbReference type="EMBL" id="OLQ04805.1"/>
    </source>
</evidence>
<comment type="similarity">
    <text evidence="1">Belongs to the CutA family.</text>
</comment>
<dbReference type="Pfam" id="PF03091">
    <property type="entry name" value="CutA1"/>
    <property type="match status" value="1"/>
</dbReference>
<protein>
    <submittedName>
        <fullName evidence="3">Divalent-cation tolerance protein CutA</fullName>
    </submittedName>
</protein>
<dbReference type="AlphaFoldDB" id="A0A1Q9EBJ6"/>
<dbReference type="SUPFAM" id="SSF54913">
    <property type="entry name" value="GlnB-like"/>
    <property type="match status" value="2"/>
</dbReference>
<organism evidence="3 4">
    <name type="scientific">Symbiodinium microadriaticum</name>
    <name type="common">Dinoflagellate</name>
    <name type="synonym">Zooxanthella microadriatica</name>
    <dbReference type="NCBI Taxonomy" id="2951"/>
    <lineage>
        <taxon>Eukaryota</taxon>
        <taxon>Sar</taxon>
        <taxon>Alveolata</taxon>
        <taxon>Dinophyceae</taxon>
        <taxon>Suessiales</taxon>
        <taxon>Symbiodiniaceae</taxon>
        <taxon>Symbiodinium</taxon>
    </lineage>
</organism>
<proteinExistence type="inferred from homology"/>
<reference evidence="3 4" key="1">
    <citation type="submission" date="2016-02" db="EMBL/GenBank/DDBJ databases">
        <title>Genome analysis of coral dinoflagellate symbionts highlights evolutionary adaptations to a symbiotic lifestyle.</title>
        <authorList>
            <person name="Aranda M."/>
            <person name="Li Y."/>
            <person name="Liew Y.J."/>
            <person name="Baumgarten S."/>
            <person name="Simakov O."/>
            <person name="Wilson M."/>
            <person name="Piel J."/>
            <person name="Ashoor H."/>
            <person name="Bougouffa S."/>
            <person name="Bajic V.B."/>
            <person name="Ryu T."/>
            <person name="Ravasi T."/>
            <person name="Bayer T."/>
            <person name="Micklem G."/>
            <person name="Kim H."/>
            <person name="Bhak J."/>
            <person name="Lajeunesse T.C."/>
            <person name="Voolstra C.R."/>
        </authorList>
    </citation>
    <scope>NUCLEOTIDE SEQUENCE [LARGE SCALE GENOMIC DNA]</scope>
    <source>
        <strain evidence="3 4">CCMP2467</strain>
    </source>
</reference>
<dbReference type="GO" id="GO:0005507">
    <property type="term" value="F:copper ion binding"/>
    <property type="evidence" value="ECO:0007669"/>
    <property type="project" value="TreeGrafter"/>
</dbReference>